<reference evidence="1" key="2">
    <citation type="journal article" date="2022" name="Hortic Res">
        <title>The genome of Dioscorea zingiberensis sheds light on the biosynthesis, origin and evolution of the medicinally important diosgenin saponins.</title>
        <authorList>
            <person name="Li Y."/>
            <person name="Tan C."/>
            <person name="Li Z."/>
            <person name="Guo J."/>
            <person name="Li S."/>
            <person name="Chen X."/>
            <person name="Wang C."/>
            <person name="Dai X."/>
            <person name="Yang H."/>
            <person name="Song W."/>
            <person name="Hou L."/>
            <person name="Xu J."/>
            <person name="Tong Z."/>
            <person name="Xu A."/>
            <person name="Yuan X."/>
            <person name="Wang W."/>
            <person name="Yang Q."/>
            <person name="Chen L."/>
            <person name="Sun Z."/>
            <person name="Wang K."/>
            <person name="Pan B."/>
            <person name="Chen J."/>
            <person name="Bao Y."/>
            <person name="Liu F."/>
            <person name="Qi X."/>
            <person name="Gang D.R."/>
            <person name="Wen J."/>
            <person name="Li J."/>
        </authorList>
    </citation>
    <scope>NUCLEOTIDE SEQUENCE</scope>
    <source>
        <strain evidence="1">Dzin_1.0</strain>
    </source>
</reference>
<keyword evidence="2" id="KW-1185">Reference proteome</keyword>
<dbReference type="Proteomes" id="UP001085076">
    <property type="component" value="Miscellaneous, Linkage group lg04"/>
</dbReference>
<accession>A0A9D5HEV5</accession>
<reference evidence="1" key="1">
    <citation type="submission" date="2021-03" db="EMBL/GenBank/DDBJ databases">
        <authorList>
            <person name="Li Z."/>
            <person name="Yang C."/>
        </authorList>
    </citation>
    <scope>NUCLEOTIDE SEQUENCE</scope>
    <source>
        <strain evidence="1">Dzin_1.0</strain>
        <tissue evidence="1">Leaf</tissue>
    </source>
</reference>
<gene>
    <name evidence="1" type="ORF">J5N97_015904</name>
</gene>
<sequence>MVLSQVTDNNLEAYSEVFLHILSGASEYDELPVRHNEGMWYEKDSSLWMLPSMNDDCLSYLNKLGFLTLQDLLDVTDMKLQRLLQQSPASELYKVKDEAWWTTTCMELPNNSINLQETKLLIISDCYLGLDQEFSLGKLNH</sequence>
<evidence type="ECO:0000313" key="1">
    <source>
        <dbReference type="EMBL" id="KAJ0973939.1"/>
    </source>
</evidence>
<evidence type="ECO:0000313" key="2">
    <source>
        <dbReference type="Proteomes" id="UP001085076"/>
    </source>
</evidence>
<dbReference type="OrthoDB" id="768598at2759"/>
<protein>
    <submittedName>
        <fullName evidence="1">Uncharacterized protein</fullName>
    </submittedName>
</protein>
<dbReference type="EMBL" id="JAGGNH010000004">
    <property type="protein sequence ID" value="KAJ0973939.1"/>
    <property type="molecule type" value="Genomic_DNA"/>
</dbReference>
<dbReference type="SUPFAM" id="SSF158702">
    <property type="entry name" value="Sec63 N-terminal domain-like"/>
    <property type="match status" value="1"/>
</dbReference>
<proteinExistence type="predicted"/>
<comment type="caution">
    <text evidence="1">The sequence shown here is derived from an EMBL/GenBank/DDBJ whole genome shotgun (WGS) entry which is preliminary data.</text>
</comment>
<dbReference type="AlphaFoldDB" id="A0A9D5HEV5"/>
<organism evidence="1 2">
    <name type="scientific">Dioscorea zingiberensis</name>
    <dbReference type="NCBI Taxonomy" id="325984"/>
    <lineage>
        <taxon>Eukaryota</taxon>
        <taxon>Viridiplantae</taxon>
        <taxon>Streptophyta</taxon>
        <taxon>Embryophyta</taxon>
        <taxon>Tracheophyta</taxon>
        <taxon>Spermatophyta</taxon>
        <taxon>Magnoliopsida</taxon>
        <taxon>Liliopsida</taxon>
        <taxon>Dioscoreales</taxon>
        <taxon>Dioscoreaceae</taxon>
        <taxon>Dioscorea</taxon>
    </lineage>
</organism>
<name>A0A9D5HEV5_9LILI</name>